<reference evidence="2 3" key="1">
    <citation type="submission" date="2013-11" db="EMBL/GenBank/DDBJ databases">
        <title>Genome sequencing of Stegodyphus mimosarum.</title>
        <authorList>
            <person name="Bechsgaard J."/>
        </authorList>
    </citation>
    <scope>NUCLEOTIDE SEQUENCE [LARGE SCALE GENOMIC DNA]</scope>
</reference>
<dbReference type="OrthoDB" id="6428810at2759"/>
<name>A0A087TQR1_STEMI</name>
<protein>
    <submittedName>
        <fullName evidence="2">Uncharacterized protein</fullName>
    </submittedName>
</protein>
<keyword evidence="3" id="KW-1185">Reference proteome</keyword>
<evidence type="ECO:0000256" key="1">
    <source>
        <dbReference type="SAM" id="Coils"/>
    </source>
</evidence>
<dbReference type="EMBL" id="KK116328">
    <property type="protein sequence ID" value="KFM67450.1"/>
    <property type="molecule type" value="Genomic_DNA"/>
</dbReference>
<feature type="non-terminal residue" evidence="2">
    <location>
        <position position="184"/>
    </location>
</feature>
<evidence type="ECO:0000313" key="2">
    <source>
        <dbReference type="EMBL" id="KFM67450.1"/>
    </source>
</evidence>
<gene>
    <name evidence="2" type="ORF">X975_22496</name>
</gene>
<feature type="coiled-coil region" evidence="1">
    <location>
        <begin position="62"/>
        <end position="149"/>
    </location>
</feature>
<evidence type="ECO:0000313" key="3">
    <source>
        <dbReference type="Proteomes" id="UP000054359"/>
    </source>
</evidence>
<sequence>MATAFRPVRQQSVESDIPFSDHLNYEEEKKISLEIQLNQIDSLVKKIGRVIELMQGKFLSKMRVLNDEKIALQEELSTYKHKQCQLQAELNIKNDSIKNAKEQTEELLTQLQQVKNSHSEEKEKILQKNIELTEKISCLEAVNAEQTEQIKNEVQRMMSILVAEPNSEFLSNAQAICDKLNLKQ</sequence>
<dbReference type="AlphaFoldDB" id="A0A087TQR1"/>
<dbReference type="Proteomes" id="UP000054359">
    <property type="component" value="Unassembled WGS sequence"/>
</dbReference>
<proteinExistence type="predicted"/>
<keyword evidence="1" id="KW-0175">Coiled coil</keyword>
<organism evidence="2 3">
    <name type="scientific">Stegodyphus mimosarum</name>
    <name type="common">African social velvet spider</name>
    <dbReference type="NCBI Taxonomy" id="407821"/>
    <lineage>
        <taxon>Eukaryota</taxon>
        <taxon>Metazoa</taxon>
        <taxon>Ecdysozoa</taxon>
        <taxon>Arthropoda</taxon>
        <taxon>Chelicerata</taxon>
        <taxon>Arachnida</taxon>
        <taxon>Araneae</taxon>
        <taxon>Araneomorphae</taxon>
        <taxon>Entelegynae</taxon>
        <taxon>Eresoidea</taxon>
        <taxon>Eresidae</taxon>
        <taxon>Stegodyphus</taxon>
    </lineage>
</organism>
<accession>A0A087TQR1</accession>